<comment type="caution">
    <text evidence="2">The sequence shown here is derived from an EMBL/GenBank/DDBJ whole genome shotgun (WGS) entry which is preliminary data.</text>
</comment>
<dbReference type="AlphaFoldDB" id="A0A0V0R3F7"/>
<dbReference type="InParanoid" id="A0A0V0R3F7"/>
<sequence length="162" mass="18896">MEKKTKLKQKQKQNQKQNNQTTNKLDKELQMNQSFSKSPEKNFTIRKTVIPNNQYSNQNSRKGTANSQQQQKQSQKPSPVIYNKGNLNNQHNNKKKVFSKNKIPMTFKIPTKVMGNKTNLVLNNIKTQTDGIYSTQQNIKGQEQGQFKKGYERQITQDDKNY</sequence>
<proteinExistence type="predicted"/>
<feature type="compositionally biased region" description="Polar residues" evidence="1">
    <location>
        <begin position="50"/>
        <end position="66"/>
    </location>
</feature>
<evidence type="ECO:0000313" key="3">
    <source>
        <dbReference type="Proteomes" id="UP000054937"/>
    </source>
</evidence>
<organism evidence="2 3">
    <name type="scientific">Pseudocohnilembus persalinus</name>
    <name type="common">Ciliate</name>
    <dbReference type="NCBI Taxonomy" id="266149"/>
    <lineage>
        <taxon>Eukaryota</taxon>
        <taxon>Sar</taxon>
        <taxon>Alveolata</taxon>
        <taxon>Ciliophora</taxon>
        <taxon>Intramacronucleata</taxon>
        <taxon>Oligohymenophorea</taxon>
        <taxon>Scuticociliatia</taxon>
        <taxon>Philasterida</taxon>
        <taxon>Pseudocohnilembidae</taxon>
        <taxon>Pseudocohnilembus</taxon>
    </lineage>
</organism>
<protein>
    <submittedName>
        <fullName evidence="2">Uncharacterized protein</fullName>
    </submittedName>
</protein>
<feature type="compositionally biased region" description="Low complexity" evidence="1">
    <location>
        <begin position="14"/>
        <end position="23"/>
    </location>
</feature>
<name>A0A0V0R3F7_PSEPJ</name>
<feature type="compositionally biased region" description="Low complexity" evidence="1">
    <location>
        <begin position="67"/>
        <end position="91"/>
    </location>
</feature>
<dbReference type="EMBL" id="LDAU01000058">
    <property type="protein sequence ID" value="KRX08725.1"/>
    <property type="molecule type" value="Genomic_DNA"/>
</dbReference>
<evidence type="ECO:0000313" key="2">
    <source>
        <dbReference type="EMBL" id="KRX08725.1"/>
    </source>
</evidence>
<feature type="region of interest" description="Disordered" evidence="1">
    <location>
        <begin position="1"/>
        <end position="98"/>
    </location>
</feature>
<feature type="compositionally biased region" description="Basic residues" evidence="1">
    <location>
        <begin position="1"/>
        <end position="13"/>
    </location>
</feature>
<dbReference type="Proteomes" id="UP000054937">
    <property type="component" value="Unassembled WGS sequence"/>
</dbReference>
<gene>
    <name evidence="2" type="ORF">PPERSA_08036</name>
</gene>
<keyword evidence="3" id="KW-1185">Reference proteome</keyword>
<reference evidence="2 3" key="1">
    <citation type="journal article" date="2015" name="Sci. Rep.">
        <title>Genome of the facultative scuticociliatosis pathogen Pseudocohnilembus persalinus provides insight into its virulence through horizontal gene transfer.</title>
        <authorList>
            <person name="Xiong J."/>
            <person name="Wang G."/>
            <person name="Cheng J."/>
            <person name="Tian M."/>
            <person name="Pan X."/>
            <person name="Warren A."/>
            <person name="Jiang C."/>
            <person name="Yuan D."/>
            <person name="Miao W."/>
        </authorList>
    </citation>
    <scope>NUCLEOTIDE SEQUENCE [LARGE SCALE GENOMIC DNA]</scope>
    <source>
        <strain evidence="2">36N120E</strain>
    </source>
</reference>
<evidence type="ECO:0000256" key="1">
    <source>
        <dbReference type="SAM" id="MobiDB-lite"/>
    </source>
</evidence>
<accession>A0A0V0R3F7</accession>